<dbReference type="GO" id="GO:0008270">
    <property type="term" value="F:zinc ion binding"/>
    <property type="evidence" value="ECO:0007669"/>
    <property type="project" value="UniProtKB-KW"/>
</dbReference>
<accession>A0A4Y3L069</accession>
<dbReference type="PANTHER" id="PTHR33823">
    <property type="entry name" value="RNA POLYMERASE-BINDING TRANSCRIPTION FACTOR DKSA-RELATED"/>
    <property type="match status" value="1"/>
</dbReference>
<feature type="zinc finger region" description="dksA C4-type" evidence="4">
    <location>
        <begin position="107"/>
        <end position="131"/>
    </location>
</feature>
<reference evidence="7" key="1">
    <citation type="submission" date="2019-06" db="EMBL/GenBank/DDBJ databases">
        <title>Whole genome shotgun sequence of Cellulomonas cellasea NBRC 3753.</title>
        <authorList>
            <person name="Hosoyama A."/>
            <person name="Uohara A."/>
            <person name="Ohji S."/>
            <person name="Ichikawa N."/>
        </authorList>
    </citation>
    <scope>NUCLEOTIDE SEQUENCE [LARGE SCALE GENOMIC DNA]</scope>
    <source>
        <strain evidence="7">NBRC 3753</strain>
    </source>
</reference>
<feature type="compositionally biased region" description="Low complexity" evidence="5">
    <location>
        <begin position="11"/>
        <end position="24"/>
    </location>
</feature>
<name>A0A4Y3L069_9CELL</name>
<evidence type="ECO:0000256" key="4">
    <source>
        <dbReference type="PROSITE-ProRule" id="PRU00510"/>
    </source>
</evidence>
<dbReference type="PANTHER" id="PTHR33823:SF4">
    <property type="entry name" value="GENERAL STRESS PROTEIN 16O"/>
    <property type="match status" value="1"/>
</dbReference>
<organism evidence="7 8">
    <name type="scientific">Cellulomonas cellasea</name>
    <dbReference type="NCBI Taxonomy" id="43670"/>
    <lineage>
        <taxon>Bacteria</taxon>
        <taxon>Bacillati</taxon>
        <taxon>Actinomycetota</taxon>
        <taxon>Actinomycetes</taxon>
        <taxon>Micrococcales</taxon>
        <taxon>Cellulomonadaceae</taxon>
        <taxon>Cellulomonas</taxon>
    </lineage>
</organism>
<dbReference type="InterPro" id="IPR037187">
    <property type="entry name" value="DnaK_N"/>
</dbReference>
<protein>
    <recommendedName>
        <fullName evidence="6">Zinc finger DksA/TraR C4-type domain-containing protein</fullName>
    </recommendedName>
</protein>
<keyword evidence="1" id="KW-0479">Metal-binding</keyword>
<dbReference type="Pfam" id="PF01258">
    <property type="entry name" value="zf-dskA_traR"/>
    <property type="match status" value="1"/>
</dbReference>
<keyword evidence="3" id="KW-0862">Zinc</keyword>
<evidence type="ECO:0000259" key="6">
    <source>
        <dbReference type="Pfam" id="PF01258"/>
    </source>
</evidence>
<keyword evidence="8" id="KW-1185">Reference proteome</keyword>
<evidence type="ECO:0000313" key="8">
    <source>
        <dbReference type="Proteomes" id="UP000317046"/>
    </source>
</evidence>
<evidence type="ECO:0000256" key="5">
    <source>
        <dbReference type="SAM" id="MobiDB-lite"/>
    </source>
</evidence>
<proteinExistence type="predicted"/>
<feature type="region of interest" description="Disordered" evidence="5">
    <location>
        <begin position="1"/>
        <end position="24"/>
    </location>
</feature>
<comment type="caution">
    <text evidence="7">The sequence shown here is derived from an EMBL/GenBank/DDBJ whole genome shotgun (WGS) entry which is preliminary data.</text>
</comment>
<keyword evidence="2" id="KW-0863">Zinc-finger</keyword>
<evidence type="ECO:0000256" key="1">
    <source>
        <dbReference type="ARBA" id="ARBA00022723"/>
    </source>
</evidence>
<dbReference type="AlphaFoldDB" id="A0A4Y3L069"/>
<evidence type="ECO:0000313" key="7">
    <source>
        <dbReference type="EMBL" id="GEA90029.1"/>
    </source>
</evidence>
<dbReference type="EMBL" id="BJLR01000041">
    <property type="protein sequence ID" value="GEA90029.1"/>
    <property type="molecule type" value="Genomic_DNA"/>
</dbReference>
<dbReference type="InterPro" id="IPR000962">
    <property type="entry name" value="Znf_DskA_TraR"/>
</dbReference>
<dbReference type="SUPFAM" id="SSF57716">
    <property type="entry name" value="Glucocorticoid receptor-like (DNA-binding domain)"/>
    <property type="match status" value="1"/>
</dbReference>
<evidence type="ECO:0000256" key="2">
    <source>
        <dbReference type="ARBA" id="ARBA00022771"/>
    </source>
</evidence>
<evidence type="ECO:0000256" key="3">
    <source>
        <dbReference type="ARBA" id="ARBA00022833"/>
    </source>
</evidence>
<dbReference type="SUPFAM" id="SSF109635">
    <property type="entry name" value="DnaK suppressor protein DksA, alpha-hairpin domain"/>
    <property type="match status" value="1"/>
</dbReference>
<sequence length="133" mass="13985">MTDDAARTGERGAAADAPAPAEPFDARAVLTDLRAELDGRLRELTGSFDELVAASADSNADDEHDPEGATIAFERSQLDTIVRHVRHQLAETDAALGRVEAGTYGVCEVCGRPVPVARLEARPVARTCVGCAA</sequence>
<dbReference type="RefSeq" id="WP_084142529.1">
    <property type="nucleotide sequence ID" value="NZ_BJLR01000041.1"/>
</dbReference>
<feature type="compositionally biased region" description="Basic and acidic residues" evidence="5">
    <location>
        <begin position="1"/>
        <end position="10"/>
    </location>
</feature>
<dbReference type="Proteomes" id="UP000317046">
    <property type="component" value="Unassembled WGS sequence"/>
</dbReference>
<dbReference type="Gene3D" id="1.20.120.910">
    <property type="entry name" value="DksA, coiled-coil domain"/>
    <property type="match status" value="1"/>
</dbReference>
<dbReference type="PROSITE" id="PS51128">
    <property type="entry name" value="ZF_DKSA_2"/>
    <property type="match status" value="1"/>
</dbReference>
<gene>
    <name evidence="7" type="ORF">CCE01nite_39780</name>
</gene>
<feature type="domain" description="Zinc finger DksA/TraR C4-type" evidence="6">
    <location>
        <begin position="102"/>
        <end position="132"/>
    </location>
</feature>